<dbReference type="PANTHER" id="PTHR24104:SF25">
    <property type="entry name" value="PROTEIN LIN-41"/>
    <property type="match status" value="1"/>
</dbReference>
<dbReference type="EMBL" id="JAALHA020000003">
    <property type="protein sequence ID" value="MDR9894979.1"/>
    <property type="molecule type" value="Genomic_DNA"/>
</dbReference>
<dbReference type="AlphaFoldDB" id="A0AAP5MA01"/>
<feature type="repeat" description="NHL" evidence="2">
    <location>
        <begin position="48"/>
        <end position="90"/>
    </location>
</feature>
<dbReference type="CDD" id="cd05819">
    <property type="entry name" value="NHL"/>
    <property type="match status" value="1"/>
</dbReference>
<dbReference type="InterPro" id="IPR050952">
    <property type="entry name" value="TRIM-NHL_E3_ligases"/>
</dbReference>
<organism evidence="4 5">
    <name type="scientific">Aetokthonos hydrillicola Thurmond2011</name>
    <dbReference type="NCBI Taxonomy" id="2712845"/>
    <lineage>
        <taxon>Bacteria</taxon>
        <taxon>Bacillati</taxon>
        <taxon>Cyanobacteriota</taxon>
        <taxon>Cyanophyceae</taxon>
        <taxon>Nostocales</taxon>
        <taxon>Hapalosiphonaceae</taxon>
        <taxon>Aetokthonos</taxon>
    </lineage>
</organism>
<reference evidence="5" key="1">
    <citation type="journal article" date="2021" name="Science">
        <title>Hunting the eagle killer: A cyanobacterial neurotoxin causes vacuolar myelinopathy.</title>
        <authorList>
            <person name="Breinlinger S."/>
            <person name="Phillips T.J."/>
            <person name="Haram B.N."/>
            <person name="Mares J."/>
            <person name="Martinez Yerena J.A."/>
            <person name="Hrouzek P."/>
            <person name="Sobotka R."/>
            <person name="Henderson W.M."/>
            <person name="Schmieder P."/>
            <person name="Williams S.M."/>
            <person name="Lauderdale J.D."/>
            <person name="Wilde H.D."/>
            <person name="Gerrin W."/>
            <person name="Kust A."/>
            <person name="Washington J.W."/>
            <person name="Wagner C."/>
            <person name="Geier B."/>
            <person name="Liebeke M."/>
            <person name="Enke H."/>
            <person name="Niedermeyer T.H.J."/>
            <person name="Wilde S.B."/>
        </authorList>
    </citation>
    <scope>NUCLEOTIDE SEQUENCE [LARGE SCALE GENOMIC DNA]</scope>
    <source>
        <strain evidence="5">Thurmond2011</strain>
    </source>
</reference>
<gene>
    <name evidence="4" type="primary">scyF</name>
    <name evidence="4" type="ORF">G7B40_010425</name>
</gene>
<comment type="caution">
    <text evidence="4">The sequence shown here is derived from an EMBL/GenBank/DDBJ whole genome shotgun (WGS) entry which is preliminary data.</text>
</comment>
<evidence type="ECO:0000256" key="3">
    <source>
        <dbReference type="SAM" id="SignalP"/>
    </source>
</evidence>
<proteinExistence type="predicted"/>
<dbReference type="Pfam" id="PF17170">
    <property type="entry name" value="DUF5128"/>
    <property type="match status" value="1"/>
</dbReference>
<dbReference type="Proteomes" id="UP000667802">
    <property type="component" value="Unassembled WGS sequence"/>
</dbReference>
<dbReference type="RefSeq" id="WP_208338994.1">
    <property type="nucleotide sequence ID" value="NZ_CAWQFN010000472.1"/>
</dbReference>
<dbReference type="GO" id="GO:0008270">
    <property type="term" value="F:zinc ion binding"/>
    <property type="evidence" value="ECO:0007669"/>
    <property type="project" value="UniProtKB-KW"/>
</dbReference>
<evidence type="ECO:0000313" key="4">
    <source>
        <dbReference type="EMBL" id="MDR9894979.1"/>
    </source>
</evidence>
<dbReference type="InterPro" id="IPR010620">
    <property type="entry name" value="SBBP_repeat"/>
</dbReference>
<dbReference type="PROSITE" id="PS51125">
    <property type="entry name" value="NHL"/>
    <property type="match status" value="4"/>
</dbReference>
<feature type="chain" id="PRO_5042965086" evidence="3">
    <location>
        <begin position="23"/>
        <end position="366"/>
    </location>
</feature>
<protein>
    <submittedName>
        <fullName evidence="4">Scytonemin biosynthesis PEP-CTERM protein ScyF</fullName>
    </submittedName>
</protein>
<feature type="repeat" description="NHL" evidence="2">
    <location>
        <begin position="191"/>
        <end position="235"/>
    </location>
</feature>
<dbReference type="Gene3D" id="2.40.10.500">
    <property type="match status" value="1"/>
</dbReference>
<sequence>MGLVKSLSIGLVSTSLMVTVLATNAKAEKAGSLSLQYDTSIGRPANLQQGEFPGVPGTLAVPQGIAVDESGNIYISNGRGIDRVDVFDSQGNYIRGIGSSGKGPGQIDEPLDVKFSPVDGNLYVGDGFNNRIDVFDRNGNFVKSFGSFQGPIEGRFFFGPGGMQFDKKGNLYVTDFTADVVKVYDIDGNLIKTFGSTGTGPGEFQGPAGLNISKRTGNIFINDQYNNRVQVFNPQGKFLYTFGSEGQQPGQFQQPIGIELDEHDNIYVTDSINSRVQVFDKKGNFLTAYGQPARNASGELVLPPAIGGPTPYGDPIDLTPGVFNWTGGEHYANGKLYVGDFYQGRVQVLNVVKNKNLRQSSSSRRY</sequence>
<keyword evidence="1" id="KW-0677">Repeat</keyword>
<dbReference type="Pfam" id="PF06739">
    <property type="entry name" value="SBBP"/>
    <property type="match status" value="1"/>
</dbReference>
<evidence type="ECO:0000256" key="1">
    <source>
        <dbReference type="ARBA" id="ARBA00022737"/>
    </source>
</evidence>
<dbReference type="NCBIfam" id="NF035926">
    <property type="entry name" value="scyF_NHL_VPEP"/>
    <property type="match status" value="1"/>
</dbReference>
<dbReference type="GO" id="GO:0061630">
    <property type="term" value="F:ubiquitin protein ligase activity"/>
    <property type="evidence" value="ECO:0007669"/>
    <property type="project" value="TreeGrafter"/>
</dbReference>
<dbReference type="InterPro" id="IPR011042">
    <property type="entry name" value="6-blade_b-propeller_TolB-like"/>
</dbReference>
<dbReference type="PANTHER" id="PTHR24104">
    <property type="entry name" value="E3 UBIQUITIN-PROTEIN LIGASE NHLRC1-RELATED"/>
    <property type="match status" value="1"/>
</dbReference>
<dbReference type="InterPro" id="IPR001258">
    <property type="entry name" value="NHL_repeat"/>
</dbReference>
<feature type="repeat" description="NHL" evidence="2">
    <location>
        <begin position="239"/>
        <end position="282"/>
    </location>
</feature>
<keyword evidence="5" id="KW-1185">Reference proteome</keyword>
<feature type="repeat" description="NHL" evidence="2">
    <location>
        <begin position="97"/>
        <end position="138"/>
    </location>
</feature>
<evidence type="ECO:0000256" key="2">
    <source>
        <dbReference type="PROSITE-ProRule" id="PRU00504"/>
    </source>
</evidence>
<dbReference type="GO" id="GO:0043161">
    <property type="term" value="P:proteasome-mediated ubiquitin-dependent protein catabolic process"/>
    <property type="evidence" value="ECO:0007669"/>
    <property type="project" value="TreeGrafter"/>
</dbReference>
<dbReference type="GO" id="GO:0000209">
    <property type="term" value="P:protein polyubiquitination"/>
    <property type="evidence" value="ECO:0007669"/>
    <property type="project" value="TreeGrafter"/>
</dbReference>
<dbReference type="SUPFAM" id="SSF101898">
    <property type="entry name" value="NHL repeat"/>
    <property type="match status" value="1"/>
</dbReference>
<feature type="signal peptide" evidence="3">
    <location>
        <begin position="1"/>
        <end position="22"/>
    </location>
</feature>
<dbReference type="Gene3D" id="2.120.10.30">
    <property type="entry name" value="TolB, C-terminal domain"/>
    <property type="match status" value="2"/>
</dbReference>
<keyword evidence="3" id="KW-0732">Signal</keyword>
<evidence type="ECO:0000313" key="5">
    <source>
        <dbReference type="Proteomes" id="UP000667802"/>
    </source>
</evidence>
<accession>A0AAP5MA01</accession>
<name>A0AAP5MA01_9CYAN</name>